<dbReference type="Proteomes" id="UP000007484">
    <property type="component" value="Chromosome"/>
</dbReference>
<proteinExistence type="predicted"/>
<dbReference type="AlphaFoldDB" id="F0QRY6"/>
<dbReference type="HOGENOM" id="CLU_2667205_0_0_14"/>
<gene>
    <name evidence="1" type="ordered locus">MSU_0731</name>
</gene>
<keyword evidence="2" id="KW-1185">Reference proteome</keyword>
<protein>
    <submittedName>
        <fullName evidence="1">Uncharacterized protein</fullName>
    </submittedName>
</protein>
<accession>F0QRY6</accession>
<evidence type="ECO:0000313" key="2">
    <source>
        <dbReference type="Proteomes" id="UP000007484"/>
    </source>
</evidence>
<name>F0QRY6_MYCSL</name>
<organism evidence="1 2">
    <name type="scientific">Mycoplasma suis (strain Illinois)</name>
    <dbReference type="NCBI Taxonomy" id="768700"/>
    <lineage>
        <taxon>Bacteria</taxon>
        <taxon>Bacillati</taxon>
        <taxon>Mycoplasmatota</taxon>
        <taxon>Mollicutes</taxon>
        <taxon>Mycoplasmataceae</taxon>
        <taxon>Mycoplasma</taxon>
    </lineage>
</organism>
<dbReference type="KEGG" id="mss:MSU_0731"/>
<evidence type="ECO:0000313" key="1">
    <source>
        <dbReference type="EMBL" id="ADX98256.1"/>
    </source>
</evidence>
<dbReference type="STRING" id="768700.MSU_0731"/>
<reference evidence="1 2" key="1">
    <citation type="journal article" date="2011" name="J. Bacteriol.">
        <title>Complete genome sequences of two hemotropic Mycoplasmas, Mycoplasma haemofelis strain Ohio2 and Mycoplasma suis strain Illinois.</title>
        <authorList>
            <person name="Messick J.B."/>
            <person name="Santos A.P."/>
            <person name="Guimaraes A.M."/>
        </authorList>
    </citation>
    <scope>NUCLEOTIDE SEQUENCE [LARGE SCALE GENOMIC DNA]</scope>
    <source>
        <strain evidence="1 2">Illinois</strain>
    </source>
</reference>
<sequence length="78" mass="8361">MGGMAVKNNNANVKNVKNVVKSVVRKNNVAKLMEEIVNAAKIKSVVKMVVVKKIIAIAQKSNVAVAAVVVKNNFSQKT</sequence>
<dbReference type="EMBL" id="CP002525">
    <property type="protein sequence ID" value="ADX98256.1"/>
    <property type="molecule type" value="Genomic_DNA"/>
</dbReference>